<dbReference type="Proteomes" id="UP001603857">
    <property type="component" value="Unassembled WGS sequence"/>
</dbReference>
<gene>
    <name evidence="2" type="ORF">Fmac_011641</name>
</gene>
<dbReference type="SUPFAM" id="SSF81383">
    <property type="entry name" value="F-box domain"/>
    <property type="match status" value="1"/>
</dbReference>
<reference evidence="2 3" key="1">
    <citation type="submission" date="2024-08" db="EMBL/GenBank/DDBJ databases">
        <title>Insights into the chromosomal genome structure of Flemingia macrophylla.</title>
        <authorList>
            <person name="Ding Y."/>
            <person name="Zhao Y."/>
            <person name="Bi W."/>
            <person name="Wu M."/>
            <person name="Zhao G."/>
            <person name="Gong Y."/>
            <person name="Li W."/>
            <person name="Zhang P."/>
        </authorList>
    </citation>
    <scope>NUCLEOTIDE SEQUENCE [LARGE SCALE GENOMIC DNA]</scope>
    <source>
        <strain evidence="2">DYQJB</strain>
        <tissue evidence="2">Leaf</tissue>
    </source>
</reference>
<accession>A0ABD1MN11</accession>
<sequence>MKIGWVARKKRSRRVAKPKHDMFEMLPNELQLEILKCLDVKHLSLAMCVSKPWRNLVLDSCLPPTLPLATRYL</sequence>
<organism evidence="2 3">
    <name type="scientific">Flemingia macrophylla</name>
    <dbReference type="NCBI Taxonomy" id="520843"/>
    <lineage>
        <taxon>Eukaryota</taxon>
        <taxon>Viridiplantae</taxon>
        <taxon>Streptophyta</taxon>
        <taxon>Embryophyta</taxon>
        <taxon>Tracheophyta</taxon>
        <taxon>Spermatophyta</taxon>
        <taxon>Magnoliopsida</taxon>
        <taxon>eudicotyledons</taxon>
        <taxon>Gunneridae</taxon>
        <taxon>Pentapetalae</taxon>
        <taxon>rosids</taxon>
        <taxon>fabids</taxon>
        <taxon>Fabales</taxon>
        <taxon>Fabaceae</taxon>
        <taxon>Papilionoideae</taxon>
        <taxon>50 kb inversion clade</taxon>
        <taxon>NPAAA clade</taxon>
        <taxon>indigoferoid/millettioid clade</taxon>
        <taxon>Phaseoleae</taxon>
        <taxon>Flemingia</taxon>
    </lineage>
</organism>
<dbReference type="EMBL" id="JBGMDY010000004">
    <property type="protein sequence ID" value="KAL2337195.1"/>
    <property type="molecule type" value="Genomic_DNA"/>
</dbReference>
<dbReference type="CDD" id="cd09917">
    <property type="entry name" value="F-box_SF"/>
    <property type="match status" value="1"/>
</dbReference>
<feature type="domain" description="F-box" evidence="1">
    <location>
        <begin position="26"/>
        <end position="66"/>
    </location>
</feature>
<dbReference type="Pfam" id="PF00646">
    <property type="entry name" value="F-box"/>
    <property type="match status" value="1"/>
</dbReference>
<dbReference type="Gene3D" id="1.20.1280.50">
    <property type="match status" value="1"/>
</dbReference>
<evidence type="ECO:0000313" key="2">
    <source>
        <dbReference type="EMBL" id="KAL2337195.1"/>
    </source>
</evidence>
<dbReference type="InterPro" id="IPR036047">
    <property type="entry name" value="F-box-like_dom_sf"/>
</dbReference>
<keyword evidence="3" id="KW-1185">Reference proteome</keyword>
<dbReference type="AlphaFoldDB" id="A0ABD1MN11"/>
<evidence type="ECO:0000313" key="3">
    <source>
        <dbReference type="Proteomes" id="UP001603857"/>
    </source>
</evidence>
<dbReference type="SMART" id="SM00256">
    <property type="entry name" value="FBOX"/>
    <property type="match status" value="1"/>
</dbReference>
<evidence type="ECO:0000259" key="1">
    <source>
        <dbReference type="SMART" id="SM00256"/>
    </source>
</evidence>
<protein>
    <recommendedName>
        <fullName evidence="1">F-box domain-containing protein</fullName>
    </recommendedName>
</protein>
<comment type="caution">
    <text evidence="2">The sequence shown here is derived from an EMBL/GenBank/DDBJ whole genome shotgun (WGS) entry which is preliminary data.</text>
</comment>
<proteinExistence type="predicted"/>
<name>A0ABD1MN11_9FABA</name>
<dbReference type="InterPro" id="IPR001810">
    <property type="entry name" value="F-box_dom"/>
</dbReference>